<evidence type="ECO:0000256" key="2">
    <source>
        <dbReference type="ARBA" id="ARBA00022664"/>
    </source>
</evidence>
<keyword evidence="9" id="KW-1185">Reference proteome</keyword>
<dbReference type="AlphaFoldDB" id="A0A835EWH1"/>
<dbReference type="SUPFAM" id="SSF54928">
    <property type="entry name" value="RNA-binding domain, RBD"/>
    <property type="match status" value="1"/>
</dbReference>
<evidence type="ECO:0000256" key="1">
    <source>
        <dbReference type="ARBA" id="ARBA00004123"/>
    </source>
</evidence>
<evidence type="ECO:0000256" key="6">
    <source>
        <dbReference type="PROSITE-ProRule" id="PRU00176"/>
    </source>
</evidence>
<keyword evidence="4 6" id="KW-0694">RNA-binding</keyword>
<dbReference type="PROSITE" id="PS50102">
    <property type="entry name" value="RRM"/>
    <property type="match status" value="1"/>
</dbReference>
<evidence type="ECO:0000256" key="5">
    <source>
        <dbReference type="ARBA" id="ARBA00023242"/>
    </source>
</evidence>
<dbReference type="Proteomes" id="UP000636709">
    <property type="component" value="Unassembled WGS sequence"/>
</dbReference>
<dbReference type="PANTHER" id="PTHR23003">
    <property type="entry name" value="RNA RECOGNITION MOTIF RRM DOMAIN CONTAINING PROTEIN"/>
    <property type="match status" value="1"/>
</dbReference>
<feature type="domain" description="RRM" evidence="7">
    <location>
        <begin position="41"/>
        <end position="123"/>
    </location>
</feature>
<proteinExistence type="predicted"/>
<evidence type="ECO:0000256" key="4">
    <source>
        <dbReference type="ARBA" id="ARBA00022884"/>
    </source>
</evidence>
<dbReference type="InterPro" id="IPR050374">
    <property type="entry name" value="RRT5_SRSF_SR"/>
</dbReference>
<dbReference type="InterPro" id="IPR035979">
    <property type="entry name" value="RBD_domain_sf"/>
</dbReference>
<dbReference type="GO" id="GO:0005634">
    <property type="term" value="C:nucleus"/>
    <property type="evidence" value="ECO:0007669"/>
    <property type="project" value="UniProtKB-SubCell"/>
</dbReference>
<keyword evidence="3" id="KW-0677">Repeat</keyword>
<protein>
    <recommendedName>
        <fullName evidence="7">RRM domain-containing protein</fullName>
    </recommendedName>
</protein>
<evidence type="ECO:0000259" key="7">
    <source>
        <dbReference type="PROSITE" id="PS50102"/>
    </source>
</evidence>
<organism evidence="8 9">
    <name type="scientific">Digitaria exilis</name>
    <dbReference type="NCBI Taxonomy" id="1010633"/>
    <lineage>
        <taxon>Eukaryota</taxon>
        <taxon>Viridiplantae</taxon>
        <taxon>Streptophyta</taxon>
        <taxon>Embryophyta</taxon>
        <taxon>Tracheophyta</taxon>
        <taxon>Spermatophyta</taxon>
        <taxon>Magnoliopsida</taxon>
        <taxon>Liliopsida</taxon>
        <taxon>Poales</taxon>
        <taxon>Poaceae</taxon>
        <taxon>PACMAD clade</taxon>
        <taxon>Panicoideae</taxon>
        <taxon>Panicodae</taxon>
        <taxon>Paniceae</taxon>
        <taxon>Anthephorinae</taxon>
        <taxon>Digitaria</taxon>
    </lineage>
</organism>
<dbReference type="Gene3D" id="3.30.70.330">
    <property type="match status" value="1"/>
</dbReference>
<comment type="caution">
    <text evidence="8">The sequence shown here is derived from an EMBL/GenBank/DDBJ whole genome shotgun (WGS) entry which is preliminary data.</text>
</comment>
<name>A0A835EWH1_9POAL</name>
<reference evidence="8" key="1">
    <citation type="submission" date="2020-07" db="EMBL/GenBank/DDBJ databases">
        <title>Genome sequence and genetic diversity analysis of an under-domesticated orphan crop, white fonio (Digitaria exilis).</title>
        <authorList>
            <person name="Bennetzen J.L."/>
            <person name="Chen S."/>
            <person name="Ma X."/>
            <person name="Wang X."/>
            <person name="Yssel A.E.J."/>
            <person name="Chaluvadi S.R."/>
            <person name="Johnson M."/>
            <person name="Gangashetty P."/>
            <person name="Hamidou F."/>
            <person name="Sanogo M.D."/>
            <person name="Zwaenepoel A."/>
            <person name="Wallace J."/>
            <person name="Van De Peer Y."/>
            <person name="Van Deynze A."/>
        </authorList>
    </citation>
    <scope>NUCLEOTIDE SEQUENCE</scope>
    <source>
        <tissue evidence="8">Leaves</tissue>
    </source>
</reference>
<gene>
    <name evidence="8" type="ORF">HU200_027567</name>
</gene>
<dbReference type="PANTHER" id="PTHR23003:SF62">
    <property type="entry name" value="SERINE_ARGININE (SR)-TYPE SHUTTLING MRNA BINDING PROTEIN NPL3"/>
    <property type="match status" value="1"/>
</dbReference>
<dbReference type="EMBL" id="JACEFO010001734">
    <property type="protein sequence ID" value="KAF8715021.1"/>
    <property type="molecule type" value="Genomic_DNA"/>
</dbReference>
<evidence type="ECO:0000256" key="3">
    <source>
        <dbReference type="ARBA" id="ARBA00022737"/>
    </source>
</evidence>
<dbReference type="SMART" id="SM00360">
    <property type="entry name" value="RRM"/>
    <property type="match status" value="1"/>
</dbReference>
<dbReference type="OrthoDB" id="1749473at2759"/>
<dbReference type="Pfam" id="PF00076">
    <property type="entry name" value="RRM_1"/>
    <property type="match status" value="1"/>
</dbReference>
<dbReference type="GO" id="GO:0006397">
    <property type="term" value="P:mRNA processing"/>
    <property type="evidence" value="ECO:0007669"/>
    <property type="project" value="UniProtKB-KW"/>
</dbReference>
<evidence type="ECO:0000313" key="9">
    <source>
        <dbReference type="Proteomes" id="UP000636709"/>
    </source>
</evidence>
<accession>A0A835EWH1</accession>
<sequence>MGWLNGDDPYYGDLGLRVEWLLPLDPLPPPICAWCLRCSETWIRVANLSERAGERDLRNLACPFGIILRLHLAAAEDDDEQAGLCRKVGVVEFEQREDAEDAVRWLNGHVFDDLVLRVEGPLKL</sequence>
<dbReference type="InterPro" id="IPR000504">
    <property type="entry name" value="RRM_dom"/>
</dbReference>
<comment type="subcellular location">
    <subcellularLocation>
        <location evidence="1">Nucleus</location>
    </subcellularLocation>
</comment>
<evidence type="ECO:0000313" key="8">
    <source>
        <dbReference type="EMBL" id="KAF8715021.1"/>
    </source>
</evidence>
<dbReference type="InterPro" id="IPR012677">
    <property type="entry name" value="Nucleotide-bd_a/b_plait_sf"/>
</dbReference>
<dbReference type="GO" id="GO:0003729">
    <property type="term" value="F:mRNA binding"/>
    <property type="evidence" value="ECO:0007669"/>
    <property type="project" value="TreeGrafter"/>
</dbReference>
<keyword evidence="2" id="KW-0507">mRNA processing</keyword>
<keyword evidence="5" id="KW-0539">Nucleus</keyword>
<dbReference type="GO" id="GO:0005737">
    <property type="term" value="C:cytoplasm"/>
    <property type="evidence" value="ECO:0007669"/>
    <property type="project" value="TreeGrafter"/>
</dbReference>